<dbReference type="InterPro" id="IPR040015">
    <property type="entry name" value="UBL3-like"/>
</dbReference>
<protein>
    <recommendedName>
        <fullName evidence="2">UBL3-like ubiquitin domain-containing protein</fullName>
    </recommendedName>
</protein>
<dbReference type="Pfam" id="PF13881">
    <property type="entry name" value="Rad60-SLD_2"/>
    <property type="match status" value="1"/>
</dbReference>
<dbReference type="InterPro" id="IPR039540">
    <property type="entry name" value="UBL3-like_ubiquitin_dom"/>
</dbReference>
<sequence length="245" mass="26550">MASSLDHAAAIPPSSSGPEESTSTSQHNIEMENLKTKTPGTQCLLNDVSTLETSPISSGFPAAETGSKHAASSKETGEHAPEQIDPLLAEEDDEIVATPISANPESGPALVIALLLPGTGARHPYKIDEKYLTKRNVAVPDMTEDGKKDPMSISIYTLKELILREWRDEWETAPSSPSSIRLITFGRLLDDKTALRDCRFSAQGPNVVHMTVKPQDIVEEEETRNKVPSRNGDREGQGGCRCSVM</sequence>
<dbReference type="OrthoDB" id="1043111at2759"/>
<evidence type="ECO:0000256" key="1">
    <source>
        <dbReference type="SAM" id="MobiDB-lite"/>
    </source>
</evidence>
<evidence type="ECO:0000313" key="3">
    <source>
        <dbReference type="EMBL" id="KAG9247083.1"/>
    </source>
</evidence>
<evidence type="ECO:0000259" key="2">
    <source>
        <dbReference type="Pfam" id="PF13881"/>
    </source>
</evidence>
<dbReference type="Proteomes" id="UP000887226">
    <property type="component" value="Unassembled WGS sequence"/>
</dbReference>
<dbReference type="AlphaFoldDB" id="A0A9P7Z8Z4"/>
<accession>A0A9P7Z8Z4</accession>
<dbReference type="Gene3D" id="3.10.20.90">
    <property type="entry name" value="Phosphatidylinositol 3-kinase Catalytic Subunit, Chain A, domain 1"/>
    <property type="match status" value="1"/>
</dbReference>
<gene>
    <name evidence="3" type="ORF">BJ878DRAFT_494386</name>
</gene>
<name>A0A9P7Z8Z4_9HELO</name>
<feature type="domain" description="UBL3-like ubiquitin" evidence="2">
    <location>
        <begin position="152"/>
        <end position="230"/>
    </location>
</feature>
<feature type="region of interest" description="Disordered" evidence="1">
    <location>
        <begin position="218"/>
        <end position="245"/>
    </location>
</feature>
<dbReference type="InterPro" id="IPR029071">
    <property type="entry name" value="Ubiquitin-like_domsf"/>
</dbReference>
<feature type="compositionally biased region" description="Low complexity" evidence="1">
    <location>
        <begin position="12"/>
        <end position="25"/>
    </location>
</feature>
<comment type="caution">
    <text evidence="3">The sequence shown here is derived from an EMBL/GenBank/DDBJ whole genome shotgun (WGS) entry which is preliminary data.</text>
</comment>
<reference evidence="3" key="1">
    <citation type="journal article" date="2021" name="IMA Fungus">
        <title>Genomic characterization of three marine fungi, including Emericellopsis atlantica sp. nov. with signatures of a generalist lifestyle and marine biomass degradation.</title>
        <authorList>
            <person name="Hagestad O.C."/>
            <person name="Hou L."/>
            <person name="Andersen J.H."/>
            <person name="Hansen E.H."/>
            <person name="Altermark B."/>
            <person name="Li C."/>
            <person name="Kuhnert E."/>
            <person name="Cox R.J."/>
            <person name="Crous P.W."/>
            <person name="Spatafora J.W."/>
            <person name="Lail K."/>
            <person name="Amirebrahimi M."/>
            <person name="Lipzen A."/>
            <person name="Pangilinan J."/>
            <person name="Andreopoulos W."/>
            <person name="Hayes R.D."/>
            <person name="Ng V."/>
            <person name="Grigoriev I.V."/>
            <person name="Jackson S.A."/>
            <person name="Sutton T.D.S."/>
            <person name="Dobson A.D.W."/>
            <person name="Rama T."/>
        </authorList>
    </citation>
    <scope>NUCLEOTIDE SEQUENCE</scope>
    <source>
        <strain evidence="3">TRa3180A</strain>
    </source>
</reference>
<feature type="compositionally biased region" description="Polar residues" evidence="1">
    <location>
        <begin position="36"/>
        <end position="57"/>
    </location>
</feature>
<keyword evidence="4" id="KW-1185">Reference proteome</keyword>
<feature type="region of interest" description="Disordered" evidence="1">
    <location>
        <begin position="1"/>
        <end position="80"/>
    </location>
</feature>
<dbReference type="PANTHER" id="PTHR13169:SF0">
    <property type="entry name" value="UBIQUITIN-LIKE PROTEIN 3"/>
    <property type="match status" value="1"/>
</dbReference>
<proteinExistence type="predicted"/>
<dbReference type="SUPFAM" id="SSF54236">
    <property type="entry name" value="Ubiquitin-like"/>
    <property type="match status" value="1"/>
</dbReference>
<dbReference type="EMBL" id="MU253783">
    <property type="protein sequence ID" value="KAG9247083.1"/>
    <property type="molecule type" value="Genomic_DNA"/>
</dbReference>
<evidence type="ECO:0000313" key="4">
    <source>
        <dbReference type="Proteomes" id="UP000887226"/>
    </source>
</evidence>
<organism evidence="3 4">
    <name type="scientific">Calycina marina</name>
    <dbReference type="NCBI Taxonomy" id="1763456"/>
    <lineage>
        <taxon>Eukaryota</taxon>
        <taxon>Fungi</taxon>
        <taxon>Dikarya</taxon>
        <taxon>Ascomycota</taxon>
        <taxon>Pezizomycotina</taxon>
        <taxon>Leotiomycetes</taxon>
        <taxon>Helotiales</taxon>
        <taxon>Pezizellaceae</taxon>
        <taxon>Calycina</taxon>
    </lineage>
</organism>
<dbReference type="PANTHER" id="PTHR13169">
    <property type="entry name" value="UBIQUITIN-LIKE PROTEIN 3 HCG-1 PROTEIN"/>
    <property type="match status" value="1"/>
</dbReference>